<evidence type="ECO:0000313" key="3">
    <source>
        <dbReference type="Proteomes" id="UP000541185"/>
    </source>
</evidence>
<evidence type="ECO:0000313" key="2">
    <source>
        <dbReference type="EMBL" id="NML42445.1"/>
    </source>
</evidence>
<protein>
    <submittedName>
        <fullName evidence="2">Uncharacterized protein</fullName>
    </submittedName>
</protein>
<name>A0A848GV14_9BURK</name>
<organism evidence="2 3">
    <name type="scientific">Ramlibacter agri</name>
    <dbReference type="NCBI Taxonomy" id="2728837"/>
    <lineage>
        <taxon>Bacteria</taxon>
        <taxon>Pseudomonadati</taxon>
        <taxon>Pseudomonadota</taxon>
        <taxon>Betaproteobacteria</taxon>
        <taxon>Burkholderiales</taxon>
        <taxon>Comamonadaceae</taxon>
        <taxon>Ramlibacter</taxon>
    </lineage>
</organism>
<dbReference type="RefSeq" id="WP_169416654.1">
    <property type="nucleotide sequence ID" value="NZ_JABBFX010000001.1"/>
</dbReference>
<evidence type="ECO:0000256" key="1">
    <source>
        <dbReference type="SAM" id="SignalP"/>
    </source>
</evidence>
<dbReference type="PROSITE" id="PS51257">
    <property type="entry name" value="PROKAR_LIPOPROTEIN"/>
    <property type="match status" value="1"/>
</dbReference>
<keyword evidence="1" id="KW-0732">Signal</keyword>
<sequence length="231" mass="24695">MAFRISLPAIGLAALLLAGCATKPQAPVALDTSALSPAAGKVGVVLAKTPKAALDLPGAGCLLCLAAAQVANSGASGHVETLDVNEFNPVRDQIADALRKKGMQVVVIPDALDLETLAELPGDRDRAAMRNFAPLRQKYGVDKMVVVSLEAWGLQRNYSAYIPQGAPRIYLRASGRMVNLASNSYEWYLPINVARAADGNWDEPPKYPGLTNAFYQAVEEGKDQLLRPWTP</sequence>
<feature type="signal peptide" evidence="1">
    <location>
        <begin position="1"/>
        <end position="26"/>
    </location>
</feature>
<gene>
    <name evidence="2" type="ORF">HHL11_01705</name>
</gene>
<proteinExistence type="predicted"/>
<dbReference type="Proteomes" id="UP000541185">
    <property type="component" value="Unassembled WGS sequence"/>
</dbReference>
<dbReference type="EMBL" id="JABBFX010000001">
    <property type="protein sequence ID" value="NML42445.1"/>
    <property type="molecule type" value="Genomic_DNA"/>
</dbReference>
<dbReference type="AlphaFoldDB" id="A0A848GV14"/>
<accession>A0A848GV14</accession>
<comment type="caution">
    <text evidence="2">The sequence shown here is derived from an EMBL/GenBank/DDBJ whole genome shotgun (WGS) entry which is preliminary data.</text>
</comment>
<keyword evidence="3" id="KW-1185">Reference proteome</keyword>
<reference evidence="2 3" key="1">
    <citation type="submission" date="2020-04" db="EMBL/GenBank/DDBJ databases">
        <title>Ramlibacter sp. G-1-2-2 isolated from soil.</title>
        <authorList>
            <person name="Dahal R.H."/>
        </authorList>
    </citation>
    <scope>NUCLEOTIDE SEQUENCE [LARGE SCALE GENOMIC DNA]</scope>
    <source>
        <strain evidence="2 3">G-1-2-2</strain>
    </source>
</reference>
<feature type="chain" id="PRO_5032974062" evidence="1">
    <location>
        <begin position="27"/>
        <end position="231"/>
    </location>
</feature>